<keyword evidence="8" id="KW-1185">Reference proteome</keyword>
<keyword evidence="2" id="KW-0805">Transcription regulation</keyword>
<protein>
    <submittedName>
        <fullName evidence="7">Sigma-70 family RNA polymerase sigma factor</fullName>
    </submittedName>
</protein>
<accession>A0ABW8Z2H7</accession>
<evidence type="ECO:0000256" key="2">
    <source>
        <dbReference type="ARBA" id="ARBA00023015"/>
    </source>
</evidence>
<evidence type="ECO:0000256" key="1">
    <source>
        <dbReference type="ARBA" id="ARBA00010641"/>
    </source>
</evidence>
<dbReference type="SUPFAM" id="SSF88946">
    <property type="entry name" value="Sigma2 domain of RNA polymerase sigma factors"/>
    <property type="match status" value="1"/>
</dbReference>
<gene>
    <name evidence="7" type="ORF">ABS766_15105</name>
</gene>
<dbReference type="Pfam" id="PF04542">
    <property type="entry name" value="Sigma70_r2"/>
    <property type="match status" value="1"/>
</dbReference>
<evidence type="ECO:0000259" key="6">
    <source>
        <dbReference type="Pfam" id="PF08281"/>
    </source>
</evidence>
<feature type="domain" description="RNA polymerase sigma-70 region 2" evidence="5">
    <location>
        <begin position="17"/>
        <end position="81"/>
    </location>
</feature>
<dbReference type="InterPro" id="IPR013324">
    <property type="entry name" value="RNA_pol_sigma_r3/r4-like"/>
</dbReference>
<sequence>MAHNTFIDKKSVFDSVYTENWKALYAFAYNILQDKESSEDILQEIFIDFWVRMEETEIQNFRAYLYQAIRNQCAKKLKNKKLTPVEITILEQSAQLAEEQEQNDFPKEEIIKEVRQKAQQILPEKCYEIFVLRFYEHMNISDIASFKNVSTSTVENQINKALKLLKQQNINYIKLLALLIAAAHHS</sequence>
<dbReference type="Gene3D" id="1.10.10.10">
    <property type="entry name" value="Winged helix-like DNA-binding domain superfamily/Winged helix DNA-binding domain"/>
    <property type="match status" value="1"/>
</dbReference>
<reference evidence="7 8" key="1">
    <citation type="submission" date="2024-06" db="EMBL/GenBank/DDBJ databases">
        <authorList>
            <person name="Kaempfer P."/>
            <person name="Viver T."/>
        </authorList>
    </citation>
    <scope>NUCLEOTIDE SEQUENCE [LARGE SCALE GENOMIC DNA]</scope>
    <source>
        <strain evidence="7 8">ST-119</strain>
    </source>
</reference>
<name>A0ABW8Z2H7_9FLAO</name>
<evidence type="ECO:0000313" key="8">
    <source>
        <dbReference type="Proteomes" id="UP001629156"/>
    </source>
</evidence>
<dbReference type="InterPro" id="IPR013249">
    <property type="entry name" value="RNA_pol_sigma70_r4_t2"/>
</dbReference>
<dbReference type="InterPro" id="IPR013325">
    <property type="entry name" value="RNA_pol_sigma_r2"/>
</dbReference>
<dbReference type="InterPro" id="IPR039425">
    <property type="entry name" value="RNA_pol_sigma-70-like"/>
</dbReference>
<evidence type="ECO:0000256" key="4">
    <source>
        <dbReference type="ARBA" id="ARBA00023163"/>
    </source>
</evidence>
<proteinExistence type="inferred from homology"/>
<dbReference type="Pfam" id="PF08281">
    <property type="entry name" value="Sigma70_r4_2"/>
    <property type="match status" value="1"/>
</dbReference>
<comment type="similarity">
    <text evidence="1">Belongs to the sigma-70 factor family. ECF subfamily.</text>
</comment>
<dbReference type="InterPro" id="IPR014284">
    <property type="entry name" value="RNA_pol_sigma-70_dom"/>
</dbReference>
<feature type="domain" description="RNA polymerase sigma factor 70 region 4 type 2" evidence="6">
    <location>
        <begin position="122"/>
        <end position="165"/>
    </location>
</feature>
<organism evidence="7 8">
    <name type="scientific">Flavobacterium rhizosphaerae</name>
    <dbReference type="NCBI Taxonomy" id="3163298"/>
    <lineage>
        <taxon>Bacteria</taxon>
        <taxon>Pseudomonadati</taxon>
        <taxon>Bacteroidota</taxon>
        <taxon>Flavobacteriia</taxon>
        <taxon>Flavobacteriales</taxon>
        <taxon>Flavobacteriaceae</taxon>
        <taxon>Flavobacterium</taxon>
    </lineage>
</organism>
<evidence type="ECO:0000259" key="5">
    <source>
        <dbReference type="Pfam" id="PF04542"/>
    </source>
</evidence>
<dbReference type="PANTHER" id="PTHR43133">
    <property type="entry name" value="RNA POLYMERASE ECF-TYPE SIGMA FACTO"/>
    <property type="match status" value="1"/>
</dbReference>
<evidence type="ECO:0000256" key="3">
    <source>
        <dbReference type="ARBA" id="ARBA00023082"/>
    </source>
</evidence>
<dbReference type="SUPFAM" id="SSF88659">
    <property type="entry name" value="Sigma3 and sigma4 domains of RNA polymerase sigma factors"/>
    <property type="match status" value="1"/>
</dbReference>
<dbReference type="InterPro" id="IPR007627">
    <property type="entry name" value="RNA_pol_sigma70_r2"/>
</dbReference>
<evidence type="ECO:0000313" key="7">
    <source>
        <dbReference type="EMBL" id="MFL9845746.1"/>
    </source>
</evidence>
<keyword evidence="4" id="KW-0804">Transcription</keyword>
<dbReference type="NCBIfam" id="TIGR02937">
    <property type="entry name" value="sigma70-ECF"/>
    <property type="match status" value="1"/>
</dbReference>
<dbReference type="EMBL" id="JBELPZ010000021">
    <property type="protein sequence ID" value="MFL9845746.1"/>
    <property type="molecule type" value="Genomic_DNA"/>
</dbReference>
<dbReference type="RefSeq" id="WP_408086028.1">
    <property type="nucleotide sequence ID" value="NZ_JBELPZ010000021.1"/>
</dbReference>
<comment type="caution">
    <text evidence="7">The sequence shown here is derived from an EMBL/GenBank/DDBJ whole genome shotgun (WGS) entry which is preliminary data.</text>
</comment>
<keyword evidence="3" id="KW-0731">Sigma factor</keyword>
<dbReference type="PANTHER" id="PTHR43133:SF46">
    <property type="entry name" value="RNA POLYMERASE SIGMA-70 FACTOR ECF SUBFAMILY"/>
    <property type="match status" value="1"/>
</dbReference>
<dbReference type="InterPro" id="IPR036388">
    <property type="entry name" value="WH-like_DNA-bd_sf"/>
</dbReference>
<dbReference type="Proteomes" id="UP001629156">
    <property type="component" value="Unassembled WGS sequence"/>
</dbReference>
<dbReference type="Gene3D" id="1.10.1740.10">
    <property type="match status" value="1"/>
</dbReference>